<dbReference type="Gene3D" id="3.30.70.20">
    <property type="match status" value="1"/>
</dbReference>
<dbReference type="GO" id="GO:0051539">
    <property type="term" value="F:4 iron, 4 sulfur cluster binding"/>
    <property type="evidence" value="ECO:0007669"/>
    <property type="project" value="UniProtKB-KW"/>
</dbReference>
<gene>
    <name evidence="6" type="ORF">BEN30_16520</name>
</gene>
<keyword evidence="3" id="KW-0408">Iron</keyword>
<dbReference type="STRING" id="28181.BEN30_16520"/>
<dbReference type="NCBIfam" id="TIGR00273">
    <property type="entry name" value="LutB/LldF family L-lactate oxidation iron-sulfur protein"/>
    <property type="match status" value="1"/>
</dbReference>
<dbReference type="InterPro" id="IPR024185">
    <property type="entry name" value="FTHF_cligase-like_sf"/>
</dbReference>
<keyword evidence="7" id="KW-1185">Reference proteome</keyword>
<evidence type="ECO:0000256" key="2">
    <source>
        <dbReference type="ARBA" id="ARBA00022723"/>
    </source>
</evidence>
<reference evidence="7" key="1">
    <citation type="submission" date="2016-07" db="EMBL/GenBank/DDBJ databases">
        <authorList>
            <person name="Florea S."/>
            <person name="Webb J.S."/>
            <person name="Jaromczyk J."/>
            <person name="Schardl C.L."/>
        </authorList>
    </citation>
    <scope>NUCLEOTIDE SEQUENCE [LARGE SCALE GENOMIC DNA]</scope>
    <source>
        <strain evidence="7">MV-1</strain>
    </source>
</reference>
<dbReference type="PROSITE" id="PS00198">
    <property type="entry name" value="4FE4S_FER_1"/>
    <property type="match status" value="1"/>
</dbReference>
<dbReference type="Gene3D" id="3.40.50.10420">
    <property type="entry name" value="NagB/RpiA/CoA transferase-like"/>
    <property type="match status" value="1"/>
</dbReference>
<keyword evidence="1" id="KW-0004">4Fe-4S</keyword>
<dbReference type="AlphaFoldDB" id="A0A1E5Q445"/>
<dbReference type="PROSITE" id="PS51379">
    <property type="entry name" value="4FE4S_FER_2"/>
    <property type="match status" value="1"/>
</dbReference>
<dbReference type="GO" id="GO:0006089">
    <property type="term" value="P:lactate metabolic process"/>
    <property type="evidence" value="ECO:0007669"/>
    <property type="project" value="InterPro"/>
</dbReference>
<dbReference type="InterPro" id="IPR017896">
    <property type="entry name" value="4Fe4S_Fe-S-bd"/>
</dbReference>
<dbReference type="SUPFAM" id="SSF54862">
    <property type="entry name" value="4Fe-4S ferredoxins"/>
    <property type="match status" value="1"/>
</dbReference>
<feature type="domain" description="4Fe-4S ferredoxin-type" evidence="5">
    <location>
        <begin position="314"/>
        <end position="343"/>
    </location>
</feature>
<sequence length="480" mass="52706">MSNPIPPGHEPQCHDFQAGAKKALDNKVLQALLERTLKSGFQQRRLNAKARLPEYDQLRDQARDLKNHVLDNLDVYLERFEAQLTKAGGHVHWAKDAAHAREIILKICQDAGAKTVSKGKSMIGEEIALNDFLDANGVVPIETDLGEYIIQLRHELPSHIIAPAFHLSKEQVGETFKEHHTHLDQDRDLSEPSVLLGEARAELRDKFLRADVGITGANILIAETGTAMIVTNEGNGDLTQSLPPVHIALTSIEKVVPTLEDATLILRLLARTATGQEQTVYNTFFTGPKRQGDLDGPEAFHVVLLDNGRTDLLGSEFRDVLRCIRCGACINHCPVYAVTSGHAYGWVYPGPIGAVLSPHFVGLDEAHLLPSASTLCGRCEEVCPVHIPLPDLLRHWRTRGFAAKKGGKMQRLGLALWAQLARRPGLYHAVMALGVNGLKLMGGKRGAFKSLLGAGGWTKTRDLPTPQGGTFQARYRKGER</sequence>
<dbReference type="RefSeq" id="WP_069959266.1">
    <property type="nucleotide sequence ID" value="NZ_MCGG01000071.1"/>
</dbReference>
<evidence type="ECO:0000256" key="1">
    <source>
        <dbReference type="ARBA" id="ARBA00022485"/>
    </source>
</evidence>
<evidence type="ECO:0000259" key="5">
    <source>
        <dbReference type="PROSITE" id="PS51379"/>
    </source>
</evidence>
<dbReference type="EMBL" id="MCGG01000071">
    <property type="protein sequence ID" value="OEJ64413.1"/>
    <property type="molecule type" value="Genomic_DNA"/>
</dbReference>
<proteinExistence type="predicted"/>
<dbReference type="InterPro" id="IPR003741">
    <property type="entry name" value="LUD_dom"/>
</dbReference>
<dbReference type="InterPro" id="IPR004452">
    <property type="entry name" value="LutB/LldF"/>
</dbReference>
<dbReference type="Pfam" id="PF02589">
    <property type="entry name" value="LUD_dom"/>
    <property type="match status" value="1"/>
</dbReference>
<keyword evidence="2" id="KW-0479">Metal-binding</keyword>
<evidence type="ECO:0000313" key="6">
    <source>
        <dbReference type="EMBL" id="OEJ64413.1"/>
    </source>
</evidence>
<dbReference type="Proteomes" id="UP000095347">
    <property type="component" value="Unassembled WGS sequence"/>
</dbReference>
<dbReference type="GO" id="GO:0046872">
    <property type="term" value="F:metal ion binding"/>
    <property type="evidence" value="ECO:0007669"/>
    <property type="project" value="UniProtKB-KW"/>
</dbReference>
<evidence type="ECO:0000313" key="7">
    <source>
        <dbReference type="Proteomes" id="UP000095347"/>
    </source>
</evidence>
<comment type="caution">
    <text evidence="6">The sequence shown here is derived from an EMBL/GenBank/DDBJ whole genome shotgun (WGS) entry which is preliminary data.</text>
</comment>
<dbReference type="InterPro" id="IPR017900">
    <property type="entry name" value="4Fe4S_Fe_S_CS"/>
</dbReference>
<dbReference type="PANTHER" id="PTHR47153">
    <property type="entry name" value="LACTATE UTILIZATION PROTEIN B"/>
    <property type="match status" value="1"/>
</dbReference>
<organism evidence="6 7">
    <name type="scientific">Magnetovibrio blakemorei</name>
    <dbReference type="NCBI Taxonomy" id="28181"/>
    <lineage>
        <taxon>Bacteria</taxon>
        <taxon>Pseudomonadati</taxon>
        <taxon>Pseudomonadota</taxon>
        <taxon>Alphaproteobacteria</taxon>
        <taxon>Rhodospirillales</taxon>
        <taxon>Magnetovibrionaceae</taxon>
        <taxon>Magnetovibrio</taxon>
    </lineage>
</organism>
<name>A0A1E5Q445_9PROT</name>
<accession>A0A1E5Q445</accession>
<keyword evidence="4" id="KW-0411">Iron-sulfur</keyword>
<dbReference type="Pfam" id="PF13183">
    <property type="entry name" value="Fer4_8"/>
    <property type="match status" value="1"/>
</dbReference>
<dbReference type="InterPro" id="IPR037171">
    <property type="entry name" value="NagB/RpiA_transferase-like"/>
</dbReference>
<dbReference type="PANTHER" id="PTHR47153:SF2">
    <property type="entry name" value="LACTATE UTILIZATION PROTEIN B"/>
    <property type="match status" value="1"/>
</dbReference>
<dbReference type="OrthoDB" id="5289041at2"/>
<protein>
    <submittedName>
        <fullName evidence="6">Iron-sulfur cluster-binding protein</fullName>
    </submittedName>
</protein>
<evidence type="ECO:0000256" key="4">
    <source>
        <dbReference type="ARBA" id="ARBA00023014"/>
    </source>
</evidence>
<evidence type="ECO:0000256" key="3">
    <source>
        <dbReference type="ARBA" id="ARBA00023004"/>
    </source>
</evidence>
<dbReference type="SUPFAM" id="SSF100950">
    <property type="entry name" value="NagB/RpiA/CoA transferase-like"/>
    <property type="match status" value="1"/>
</dbReference>